<evidence type="ECO:0000313" key="2">
    <source>
        <dbReference type="Proteomes" id="UP000829398"/>
    </source>
</evidence>
<sequence length="647" mass="73386">MAAEVGLAAFSSIVSEGVKSLFKPIIRQISYVFKYQSYIDGLKDQVKQLEHKRERVEIPVHQATQQGDEIYKDVADWLNSVKEFTQGAAKSITDDEDRAKKFCFKGSCPNLISRYKLSRQAAKAAEAAASLVGKGNFSNVSHRPTPKLAEHIQVKDFEAFDSRMKVFQDVMEALRDDKLNIIGVHGMGGVGKTTIVKQVAKQVMEENLFDKVVMAEVTQTPDHHKIQNKLAFDLGMEFGLNENEFQRAERLHERLKKEKQLLIILDNIWTKLELDKFGIPTGDVAEKDRKDDQRRCTIILTSRKQDLLRIDMNSQKNFQIDALPPKEALQLFEEIVGDSTKISAFQSTANEIVERCGGLPVALSTVANALKTKELDFWKDALNQLRRSDAREIHGMQANVYTSIKLSYDFLESEEAKSLFRLCGLYSEGYVIQVSNLLRYGVGWRLFENVYTSEEARSRVHRLIDNLKSSCLLLDGDAKDEVKMHDVTHVVAVSIAAEKRMFNIPNVADLEKKMEETIRKDPIAISLPQRNIQELPERLQCPNLQLFLLFRKGNGPMQISDLFFEGTEELKVLSLTRIPFSSLPSSLGRLINLQTLCLDWCQLEDVAAIGQLKKLEILSFRYSDIKQLPLEIGQLTGLQLLDLSNCK</sequence>
<evidence type="ECO:0000313" key="1">
    <source>
        <dbReference type="EMBL" id="KAH9752995.1"/>
    </source>
</evidence>
<accession>A0ACB8KF27</accession>
<name>A0ACB8KF27_CITSI</name>
<protein>
    <submittedName>
        <fullName evidence="1">AAA domain-containing protein</fullName>
    </submittedName>
</protein>
<organism evidence="1 2">
    <name type="scientific">Citrus sinensis</name>
    <name type="common">Sweet orange</name>
    <name type="synonym">Citrus aurantium var. sinensis</name>
    <dbReference type="NCBI Taxonomy" id="2711"/>
    <lineage>
        <taxon>Eukaryota</taxon>
        <taxon>Viridiplantae</taxon>
        <taxon>Streptophyta</taxon>
        <taxon>Embryophyta</taxon>
        <taxon>Tracheophyta</taxon>
        <taxon>Spermatophyta</taxon>
        <taxon>Magnoliopsida</taxon>
        <taxon>eudicotyledons</taxon>
        <taxon>Gunneridae</taxon>
        <taxon>Pentapetalae</taxon>
        <taxon>rosids</taxon>
        <taxon>malvids</taxon>
        <taxon>Sapindales</taxon>
        <taxon>Rutaceae</taxon>
        <taxon>Aurantioideae</taxon>
        <taxon>Citrus</taxon>
    </lineage>
</organism>
<gene>
    <name evidence="1" type="ORF">KPL71_014923</name>
</gene>
<dbReference type="EMBL" id="CM039174">
    <property type="protein sequence ID" value="KAH9752995.1"/>
    <property type="molecule type" value="Genomic_DNA"/>
</dbReference>
<proteinExistence type="predicted"/>
<comment type="caution">
    <text evidence="1">The sequence shown here is derived from an EMBL/GenBank/DDBJ whole genome shotgun (WGS) entry which is preliminary data.</text>
</comment>
<keyword evidence="2" id="KW-1185">Reference proteome</keyword>
<reference evidence="2" key="1">
    <citation type="journal article" date="2023" name="Hortic. Res.">
        <title>A chromosome-level phased genome enabling allele-level studies in sweet orange: a case study on citrus Huanglongbing tolerance.</title>
        <authorList>
            <person name="Wu B."/>
            <person name="Yu Q."/>
            <person name="Deng Z."/>
            <person name="Duan Y."/>
            <person name="Luo F."/>
            <person name="Gmitter F. Jr."/>
        </authorList>
    </citation>
    <scope>NUCLEOTIDE SEQUENCE [LARGE SCALE GENOMIC DNA]</scope>
    <source>
        <strain evidence="2">cv. Valencia</strain>
    </source>
</reference>
<dbReference type="Proteomes" id="UP000829398">
    <property type="component" value="Chromosome 5"/>
</dbReference>